<protein>
    <recommendedName>
        <fullName evidence="4">Conjugal transfer protein TrbL</fullName>
    </recommendedName>
</protein>
<feature type="transmembrane region" description="Helical" evidence="1">
    <location>
        <begin position="56"/>
        <end position="80"/>
    </location>
</feature>
<comment type="caution">
    <text evidence="2">The sequence shown here is derived from an EMBL/GenBank/DDBJ whole genome shotgun (WGS) entry which is preliminary data.</text>
</comment>
<keyword evidence="1" id="KW-0472">Membrane</keyword>
<dbReference type="AlphaFoldDB" id="A0AAW6DCX5"/>
<accession>A0AAW6DCX5</accession>
<feature type="transmembrane region" description="Helical" evidence="1">
    <location>
        <begin position="250"/>
        <end position="271"/>
    </location>
</feature>
<evidence type="ECO:0000256" key="1">
    <source>
        <dbReference type="SAM" id="Phobius"/>
    </source>
</evidence>
<feature type="transmembrane region" description="Helical" evidence="1">
    <location>
        <begin position="177"/>
        <end position="196"/>
    </location>
</feature>
<evidence type="ECO:0000313" key="2">
    <source>
        <dbReference type="EMBL" id="MDB8687596.1"/>
    </source>
</evidence>
<feature type="transmembrane region" description="Helical" evidence="1">
    <location>
        <begin position="208"/>
        <end position="230"/>
    </location>
</feature>
<keyword evidence="1" id="KW-1133">Transmembrane helix</keyword>
<gene>
    <name evidence="2" type="ORF">PNW85_13115</name>
</gene>
<keyword evidence="1" id="KW-0812">Transmembrane</keyword>
<organism evidence="2 3">
    <name type="scientific">Mediterraneibacter gnavus</name>
    <name type="common">Ruminococcus gnavus</name>
    <dbReference type="NCBI Taxonomy" id="33038"/>
    <lineage>
        <taxon>Bacteria</taxon>
        <taxon>Bacillati</taxon>
        <taxon>Bacillota</taxon>
        <taxon>Clostridia</taxon>
        <taxon>Lachnospirales</taxon>
        <taxon>Lachnospiraceae</taxon>
        <taxon>Mediterraneibacter</taxon>
    </lineage>
</organism>
<name>A0AAW6DCX5_MEDGN</name>
<evidence type="ECO:0008006" key="4">
    <source>
        <dbReference type="Google" id="ProtNLM"/>
    </source>
</evidence>
<dbReference type="Proteomes" id="UP001212160">
    <property type="component" value="Unassembled WGS sequence"/>
</dbReference>
<dbReference type="EMBL" id="JAQMLA010000042">
    <property type="protein sequence ID" value="MDB8687596.1"/>
    <property type="molecule type" value="Genomic_DNA"/>
</dbReference>
<evidence type="ECO:0000313" key="3">
    <source>
        <dbReference type="Proteomes" id="UP001212160"/>
    </source>
</evidence>
<feature type="transmembrane region" description="Helical" evidence="1">
    <location>
        <begin position="100"/>
        <end position="125"/>
    </location>
</feature>
<reference evidence="2" key="1">
    <citation type="submission" date="2023-01" db="EMBL/GenBank/DDBJ databases">
        <title>Human gut microbiome strain richness.</title>
        <authorList>
            <person name="Chen-Liaw A."/>
        </authorList>
    </citation>
    <scope>NUCLEOTIDE SEQUENCE</scope>
    <source>
        <strain evidence="2">RTP21484st1_H11_RTP21484_190118</strain>
    </source>
</reference>
<dbReference type="RefSeq" id="WP_272108020.1">
    <property type="nucleotide sequence ID" value="NZ_DAWDPA010000038.1"/>
</dbReference>
<sequence length="277" mass="30654">MPSWLSTFISDWLSVSPFFAISDAIWNALMTACTGLMTTTPQWFSTEAWQYVRLELYPWALSIGIASLNLFFIMGFFKAASNLKENITLELLIESLFKLVVLNVLLVNGLTIITTLFNMSSALAGNVMMMETPAFFTGDVDAGSRLFFFLFGLLYFIVALVCGFLILITLYGRYIKLYVLIVFYPIAMPTLIGGRGVEHTAYAWGKSFLSNVFEIVTIALVMGIAGRIVSGITPFTDNAFAEVFDGFAQALNSTIYMILMAVSVKGAAAFMNKTFNL</sequence>
<proteinExistence type="predicted"/>
<feature type="transmembrane region" description="Helical" evidence="1">
    <location>
        <begin position="146"/>
        <end position="171"/>
    </location>
</feature>